<dbReference type="PANTHER" id="PTHR10901">
    <property type="entry name" value="TROPOMODULIN"/>
    <property type="match status" value="1"/>
</dbReference>
<dbReference type="AlphaFoldDB" id="A0A090L5W3"/>
<dbReference type="STRING" id="34506.A0A090L5W3"/>
<evidence type="ECO:0000313" key="8">
    <source>
        <dbReference type="WormBase" id="SRAE_1000177300"/>
    </source>
</evidence>
<feature type="region of interest" description="Disordered" evidence="4">
    <location>
        <begin position="56"/>
        <end position="82"/>
    </location>
</feature>
<dbReference type="GeneID" id="36375877"/>
<accession>A0A090L5W3</accession>
<dbReference type="WBParaSite" id="SRAE_1000177300.1">
    <property type="protein sequence ID" value="SRAE_1000177300.1"/>
    <property type="gene ID" value="WBGene00258382"/>
</dbReference>
<feature type="region of interest" description="Disordered" evidence="4">
    <location>
        <begin position="245"/>
        <end position="343"/>
    </location>
</feature>
<evidence type="ECO:0000256" key="4">
    <source>
        <dbReference type="SAM" id="MobiDB-lite"/>
    </source>
</evidence>
<dbReference type="SUPFAM" id="SSF52047">
    <property type="entry name" value="RNI-like"/>
    <property type="match status" value="1"/>
</dbReference>
<dbReference type="GO" id="GO:0005856">
    <property type="term" value="C:cytoskeleton"/>
    <property type="evidence" value="ECO:0007669"/>
    <property type="project" value="UniProtKB-SubCell"/>
</dbReference>
<dbReference type="InterPro" id="IPR004934">
    <property type="entry name" value="TMOD"/>
</dbReference>
<reference evidence="5 6" key="1">
    <citation type="submission" date="2014-09" db="EMBL/GenBank/DDBJ databases">
        <authorList>
            <person name="Martin A.A."/>
        </authorList>
    </citation>
    <scope>NUCLEOTIDE SEQUENCE</scope>
    <source>
        <strain evidence="6">ED321</strain>
        <strain evidence="5">ED321 Heterogonic</strain>
    </source>
</reference>
<dbReference type="Proteomes" id="UP000035682">
    <property type="component" value="Unplaced"/>
</dbReference>
<evidence type="ECO:0000256" key="1">
    <source>
        <dbReference type="ARBA" id="ARBA00004245"/>
    </source>
</evidence>
<reference evidence="7" key="2">
    <citation type="submission" date="2020-12" db="UniProtKB">
        <authorList>
            <consortium name="WormBaseParasite"/>
        </authorList>
    </citation>
    <scope>IDENTIFICATION</scope>
</reference>
<dbReference type="GO" id="GO:0030016">
    <property type="term" value="C:myofibril"/>
    <property type="evidence" value="ECO:0007669"/>
    <property type="project" value="TreeGrafter"/>
</dbReference>
<dbReference type="GO" id="GO:0005523">
    <property type="term" value="F:tropomyosin binding"/>
    <property type="evidence" value="ECO:0007669"/>
    <property type="project" value="InterPro"/>
</dbReference>
<sequence>MRCDELKMTEVDEIMTDADLEAALDDLNNDDGDITELLKLMNEHRMISWEEAEQIMAGSESAPVKSSLPPQTRPSEPDNDTDVDMTIYKLKNNDPSLKLINLNNMKRTPVPQIKRILEAMTNHEYVEKLQFANMGLYDNDIIELIDVIENNTNLKCINLETNYLSGEFFTKLFQAALVHETLEEVKAVNQGVIFSTIAEKEIIKAIFANHGLLKVSLNFRLPEGRHKVEQATLRNGEIRRVMRRKAAEEARKKEALEKDKNGDKNGNTNENTKGDKNSDNNTKNKENVEKKLTTKTNDNSAAPRILGSEIKEEDDDNQQNKKMEKPMPVYKKSIKPKSSPFSK</sequence>
<keyword evidence="2" id="KW-0963">Cytoplasm</keyword>
<dbReference type="OrthoDB" id="2163268at2759"/>
<dbReference type="GO" id="GO:0030239">
    <property type="term" value="P:myofibril assembly"/>
    <property type="evidence" value="ECO:0007669"/>
    <property type="project" value="TreeGrafter"/>
</dbReference>
<proteinExistence type="predicted"/>
<dbReference type="PANTHER" id="PTHR10901:SF16">
    <property type="entry name" value="TROPOMODULIN"/>
    <property type="match status" value="1"/>
</dbReference>
<feature type="compositionally biased region" description="Basic and acidic residues" evidence="4">
    <location>
        <begin position="245"/>
        <end position="263"/>
    </location>
</feature>
<evidence type="ECO:0000256" key="2">
    <source>
        <dbReference type="ARBA" id="ARBA00022490"/>
    </source>
</evidence>
<feature type="compositionally biased region" description="Basic and acidic residues" evidence="4">
    <location>
        <begin position="272"/>
        <end position="292"/>
    </location>
</feature>
<dbReference type="OMA" id="IMAGSES"/>
<name>A0A090L5W3_STRRB</name>
<protein>
    <submittedName>
        <fullName evidence="5 7">FI20012p1</fullName>
    </submittedName>
</protein>
<dbReference type="Gene3D" id="3.80.10.10">
    <property type="entry name" value="Ribonuclease Inhibitor"/>
    <property type="match status" value="1"/>
</dbReference>
<keyword evidence="3" id="KW-0206">Cytoskeleton</keyword>
<dbReference type="InterPro" id="IPR032675">
    <property type="entry name" value="LRR_dom_sf"/>
</dbReference>
<organism evidence="5">
    <name type="scientific">Strongyloides ratti</name>
    <name type="common">Parasitic roundworm</name>
    <dbReference type="NCBI Taxonomy" id="34506"/>
    <lineage>
        <taxon>Eukaryota</taxon>
        <taxon>Metazoa</taxon>
        <taxon>Ecdysozoa</taxon>
        <taxon>Nematoda</taxon>
        <taxon>Chromadorea</taxon>
        <taxon>Rhabditida</taxon>
        <taxon>Tylenchina</taxon>
        <taxon>Panagrolaimomorpha</taxon>
        <taxon>Strongyloidoidea</taxon>
        <taxon>Strongyloididae</taxon>
        <taxon>Strongyloides</taxon>
    </lineage>
</organism>
<gene>
    <name evidence="5 7 8" type="ORF">SRAE_1000177300</name>
</gene>
<dbReference type="RefSeq" id="XP_024502714.1">
    <property type="nucleotide sequence ID" value="XM_024648769.1"/>
</dbReference>
<keyword evidence="6" id="KW-1185">Reference proteome</keyword>
<evidence type="ECO:0000313" key="6">
    <source>
        <dbReference type="Proteomes" id="UP000035682"/>
    </source>
</evidence>
<dbReference type="CTD" id="36375877"/>
<comment type="subcellular location">
    <subcellularLocation>
        <location evidence="1">Cytoplasm</location>
        <location evidence="1">Cytoskeleton</location>
    </subcellularLocation>
</comment>
<evidence type="ECO:0000313" key="5">
    <source>
        <dbReference type="EMBL" id="CEF63512.1"/>
    </source>
</evidence>
<dbReference type="GO" id="GO:0007015">
    <property type="term" value="P:actin filament organization"/>
    <property type="evidence" value="ECO:0007669"/>
    <property type="project" value="TreeGrafter"/>
</dbReference>
<dbReference type="EMBL" id="LN609528">
    <property type="protein sequence ID" value="CEF63512.1"/>
    <property type="molecule type" value="Genomic_DNA"/>
</dbReference>
<dbReference type="GO" id="GO:0051694">
    <property type="term" value="P:pointed-end actin filament capping"/>
    <property type="evidence" value="ECO:0007669"/>
    <property type="project" value="InterPro"/>
</dbReference>
<evidence type="ECO:0000313" key="7">
    <source>
        <dbReference type="WBParaSite" id="SRAE_1000177300.1"/>
    </source>
</evidence>
<evidence type="ECO:0000256" key="3">
    <source>
        <dbReference type="ARBA" id="ARBA00023212"/>
    </source>
</evidence>
<dbReference type="WormBase" id="SRAE_1000177300">
    <property type="protein sequence ID" value="SRP12397"/>
    <property type="gene ID" value="WBGene00258382"/>
</dbReference>